<dbReference type="PANTHER" id="PTHR48019">
    <property type="entry name" value="SERUM RESPONSE FACTOR HOMOLOG"/>
    <property type="match status" value="1"/>
</dbReference>
<dbReference type="PROSITE" id="PS00350">
    <property type="entry name" value="MADS_BOX_1"/>
    <property type="match status" value="1"/>
</dbReference>
<keyword evidence="3" id="KW-0238">DNA-binding</keyword>
<evidence type="ECO:0000256" key="1">
    <source>
        <dbReference type="ARBA" id="ARBA00004123"/>
    </source>
</evidence>
<dbReference type="InterPro" id="IPR036879">
    <property type="entry name" value="TF_MADSbox_sf"/>
</dbReference>
<keyword evidence="4" id="KW-0804">Transcription</keyword>
<keyword evidence="2" id="KW-0805">Transcription regulation</keyword>
<dbReference type="InterPro" id="IPR033896">
    <property type="entry name" value="MEF2-like_N"/>
</dbReference>
<dbReference type="SMART" id="SM00432">
    <property type="entry name" value="MADS"/>
    <property type="match status" value="1"/>
</dbReference>
<gene>
    <name evidence="9" type="ORF">CITCOLO1_LOCUS21115</name>
</gene>
<evidence type="ECO:0000313" key="9">
    <source>
        <dbReference type="EMBL" id="CAK9328692.1"/>
    </source>
</evidence>
<feature type="coiled-coil region" evidence="6">
    <location>
        <begin position="126"/>
        <end position="172"/>
    </location>
</feature>
<reference evidence="9 10" key="1">
    <citation type="submission" date="2024-03" db="EMBL/GenBank/DDBJ databases">
        <authorList>
            <person name="Gkanogiannis A."/>
            <person name="Becerra Lopez-Lavalle L."/>
        </authorList>
    </citation>
    <scope>NUCLEOTIDE SEQUENCE [LARGE SCALE GENOMIC DNA]</scope>
</reference>
<evidence type="ECO:0000256" key="5">
    <source>
        <dbReference type="ARBA" id="ARBA00023242"/>
    </source>
</evidence>
<dbReference type="InterPro" id="IPR002100">
    <property type="entry name" value="TF_MADSbox"/>
</dbReference>
<dbReference type="SUPFAM" id="SSF55455">
    <property type="entry name" value="SRF-like"/>
    <property type="match status" value="1"/>
</dbReference>
<evidence type="ECO:0000259" key="8">
    <source>
        <dbReference type="PROSITE" id="PS51297"/>
    </source>
</evidence>
<evidence type="ECO:0000256" key="4">
    <source>
        <dbReference type="ARBA" id="ARBA00023163"/>
    </source>
</evidence>
<dbReference type="Pfam" id="PF01486">
    <property type="entry name" value="K-box"/>
    <property type="match status" value="1"/>
</dbReference>
<dbReference type="PRINTS" id="PR00404">
    <property type="entry name" value="MADSDOMAIN"/>
</dbReference>
<sequence>MGRGRVELKRIENKINRQVTFAKRRNGLLKKAYELSVLCDAEVALIIFSNRGKLYEFCSSSSMLKTLERYQKCNYGAPEPNVSTREALELSSQQEYLKLKARYEALQRSQRNLLGEDLGPLSSKELESLERQLDMSLKQIRSTRTQYMLDQLTDLQRKEHLLNEANKTLKQRLVEGYQVNALQLNQSADDMMYGRQQAQPSGDAFFHPLDCEPTLQIGYQPDPITVVTAGPSMNNFLPGWLP</sequence>
<dbReference type="Proteomes" id="UP001642487">
    <property type="component" value="Chromosome 9"/>
</dbReference>
<feature type="domain" description="MADS-box" evidence="7">
    <location>
        <begin position="1"/>
        <end position="61"/>
    </location>
</feature>
<keyword evidence="6" id="KW-0175">Coiled coil</keyword>
<evidence type="ECO:0000256" key="6">
    <source>
        <dbReference type="SAM" id="Coils"/>
    </source>
</evidence>
<accession>A0ABP0Z9D5</accession>
<evidence type="ECO:0000256" key="2">
    <source>
        <dbReference type="ARBA" id="ARBA00023015"/>
    </source>
</evidence>
<organism evidence="9 10">
    <name type="scientific">Citrullus colocynthis</name>
    <name type="common">colocynth</name>
    <dbReference type="NCBI Taxonomy" id="252529"/>
    <lineage>
        <taxon>Eukaryota</taxon>
        <taxon>Viridiplantae</taxon>
        <taxon>Streptophyta</taxon>
        <taxon>Embryophyta</taxon>
        <taxon>Tracheophyta</taxon>
        <taxon>Spermatophyta</taxon>
        <taxon>Magnoliopsida</taxon>
        <taxon>eudicotyledons</taxon>
        <taxon>Gunneridae</taxon>
        <taxon>Pentapetalae</taxon>
        <taxon>rosids</taxon>
        <taxon>fabids</taxon>
        <taxon>Cucurbitales</taxon>
        <taxon>Cucurbitaceae</taxon>
        <taxon>Benincaseae</taxon>
        <taxon>Citrullus</taxon>
    </lineage>
</organism>
<dbReference type="InterPro" id="IPR050142">
    <property type="entry name" value="MADS-box/MEF2_TF"/>
</dbReference>
<dbReference type="EMBL" id="OZ021743">
    <property type="protein sequence ID" value="CAK9328692.1"/>
    <property type="molecule type" value="Genomic_DNA"/>
</dbReference>
<feature type="domain" description="K-box" evidence="8">
    <location>
        <begin position="89"/>
        <end position="185"/>
    </location>
</feature>
<protein>
    <submittedName>
        <fullName evidence="9">Uncharacterized protein</fullName>
    </submittedName>
</protein>
<dbReference type="Pfam" id="PF00319">
    <property type="entry name" value="SRF-TF"/>
    <property type="match status" value="1"/>
</dbReference>
<evidence type="ECO:0000259" key="7">
    <source>
        <dbReference type="PROSITE" id="PS50066"/>
    </source>
</evidence>
<dbReference type="InterPro" id="IPR002487">
    <property type="entry name" value="TF_Kbox"/>
</dbReference>
<dbReference type="PROSITE" id="PS50066">
    <property type="entry name" value="MADS_BOX_2"/>
    <property type="match status" value="1"/>
</dbReference>
<keyword evidence="10" id="KW-1185">Reference proteome</keyword>
<dbReference type="PROSITE" id="PS51297">
    <property type="entry name" value="K_BOX"/>
    <property type="match status" value="1"/>
</dbReference>
<evidence type="ECO:0000313" key="10">
    <source>
        <dbReference type="Proteomes" id="UP001642487"/>
    </source>
</evidence>
<evidence type="ECO:0000256" key="3">
    <source>
        <dbReference type="ARBA" id="ARBA00023125"/>
    </source>
</evidence>
<dbReference type="Gene3D" id="3.40.1810.10">
    <property type="entry name" value="Transcription factor, MADS-box"/>
    <property type="match status" value="1"/>
</dbReference>
<name>A0ABP0Z9D5_9ROSI</name>
<proteinExistence type="predicted"/>
<keyword evidence="5" id="KW-0539">Nucleus</keyword>
<dbReference type="CDD" id="cd00265">
    <property type="entry name" value="MADS_MEF2_like"/>
    <property type="match status" value="1"/>
</dbReference>
<comment type="subcellular location">
    <subcellularLocation>
        <location evidence="1">Nucleus</location>
    </subcellularLocation>
</comment>